<protein>
    <submittedName>
        <fullName evidence="1">Uncharacterized protein</fullName>
    </submittedName>
</protein>
<dbReference type="AlphaFoldDB" id="A0A3D9KZH8"/>
<accession>A0A3D9KZH8</accession>
<gene>
    <name evidence="1" type="ORF">C7460_1175</name>
</gene>
<organism evidence="1 2">
    <name type="scientific">Marinoscillum furvescens DSM 4134</name>
    <dbReference type="NCBI Taxonomy" id="1122208"/>
    <lineage>
        <taxon>Bacteria</taxon>
        <taxon>Pseudomonadati</taxon>
        <taxon>Bacteroidota</taxon>
        <taxon>Cytophagia</taxon>
        <taxon>Cytophagales</taxon>
        <taxon>Reichenbachiellaceae</taxon>
        <taxon>Marinoscillum</taxon>
    </lineage>
</organism>
<evidence type="ECO:0000313" key="2">
    <source>
        <dbReference type="Proteomes" id="UP000256779"/>
    </source>
</evidence>
<comment type="caution">
    <text evidence="1">The sequence shown here is derived from an EMBL/GenBank/DDBJ whole genome shotgun (WGS) entry which is preliminary data.</text>
</comment>
<dbReference type="EMBL" id="QREG01000017">
    <property type="protein sequence ID" value="RED95556.1"/>
    <property type="molecule type" value="Genomic_DNA"/>
</dbReference>
<sequence>MNTLAAQVQANKSALIAVGASEGFLDSIVINAEHLAEADAIQEQSKGGRMQATQARVLALNALYERARKLSRAADLVFGDAPAAARFYKLPQRAPEVEDLEEELATDS</sequence>
<dbReference type="Proteomes" id="UP000256779">
    <property type="component" value="Unassembled WGS sequence"/>
</dbReference>
<name>A0A3D9KZH8_MARFU</name>
<proteinExistence type="predicted"/>
<reference evidence="1 2" key="1">
    <citation type="submission" date="2018-07" db="EMBL/GenBank/DDBJ databases">
        <title>Genomic Encyclopedia of Type Strains, Phase IV (KMG-IV): sequencing the most valuable type-strain genomes for metagenomic binning, comparative biology and taxonomic classification.</title>
        <authorList>
            <person name="Goeker M."/>
        </authorList>
    </citation>
    <scope>NUCLEOTIDE SEQUENCE [LARGE SCALE GENOMIC DNA]</scope>
    <source>
        <strain evidence="1 2">DSM 4134</strain>
    </source>
</reference>
<keyword evidence="2" id="KW-1185">Reference proteome</keyword>
<evidence type="ECO:0000313" key="1">
    <source>
        <dbReference type="EMBL" id="RED95556.1"/>
    </source>
</evidence>